<name>A0A7T3FXX6_9EURY</name>
<feature type="domain" description="HTH bat-type" evidence="3">
    <location>
        <begin position="151"/>
        <end position="199"/>
    </location>
</feature>
<gene>
    <name evidence="4" type="ORF">I7X12_18885</name>
</gene>
<dbReference type="Pfam" id="PF04967">
    <property type="entry name" value="HTH_10"/>
    <property type="match status" value="1"/>
</dbReference>
<reference evidence="4 5" key="1">
    <citation type="submission" date="2020-12" db="EMBL/GenBank/DDBJ databases">
        <title>Halosimplex halophilum sp. nov. and Halosimplex salinum sp. nov., two new members of the genus Halosimplex.</title>
        <authorList>
            <person name="Cui H.L."/>
        </authorList>
    </citation>
    <scope>NUCLEOTIDE SEQUENCE [LARGE SCALE GENOMIC DNA]</scope>
    <source>
        <strain evidence="4 5">YGH94</strain>
    </source>
</reference>
<dbReference type="GeneID" id="60590604"/>
<dbReference type="KEGG" id="hlt:I7X12_18885"/>
<dbReference type="PANTHER" id="PTHR34236">
    <property type="entry name" value="DIMETHYL SULFOXIDE REDUCTASE TRANSCRIPTIONAL ACTIVATOR"/>
    <property type="match status" value="1"/>
</dbReference>
<keyword evidence="1" id="KW-0805">Transcription regulation</keyword>
<evidence type="ECO:0000256" key="1">
    <source>
        <dbReference type="ARBA" id="ARBA00023015"/>
    </source>
</evidence>
<evidence type="ECO:0000313" key="4">
    <source>
        <dbReference type="EMBL" id="QPV62763.1"/>
    </source>
</evidence>
<sequence>MTLTADVSVPHDALTLGGKPLRAGLTVEFETVVPVGGTARVLFWVEDDDAFDRWSDGGTDDRPARVDAVDGRVLYQDELGPEAGPIVEPIREDGVHIVAGVGDADGWRFRLLCADRRSLSEFSVRVTDRGVPVTLDRIRRDDDRTAPPLSTEQQTAVLRALDGGYFDIPRRTTILDLAESEGISDSAFSQRLRRGLRAVLEESRTAGLLRDGGR</sequence>
<keyword evidence="2" id="KW-0804">Transcription</keyword>
<protein>
    <submittedName>
        <fullName evidence="4">Helix-turn-helix domain-containing protein</fullName>
    </submittedName>
</protein>
<dbReference type="OrthoDB" id="156233at2157"/>
<evidence type="ECO:0000256" key="2">
    <source>
        <dbReference type="ARBA" id="ARBA00023163"/>
    </source>
</evidence>
<dbReference type="Proteomes" id="UP000595001">
    <property type="component" value="Chromosome"/>
</dbReference>
<keyword evidence="5" id="KW-1185">Reference proteome</keyword>
<dbReference type="EMBL" id="CP065856">
    <property type="protein sequence ID" value="QPV62763.1"/>
    <property type="molecule type" value="Genomic_DNA"/>
</dbReference>
<organism evidence="4 5">
    <name type="scientific">Halosimplex litoreum</name>
    <dbReference type="NCBI Taxonomy" id="1198301"/>
    <lineage>
        <taxon>Archaea</taxon>
        <taxon>Methanobacteriati</taxon>
        <taxon>Methanobacteriota</taxon>
        <taxon>Stenosarchaea group</taxon>
        <taxon>Halobacteria</taxon>
        <taxon>Halobacteriales</taxon>
        <taxon>Haloarculaceae</taxon>
        <taxon>Halosimplex</taxon>
    </lineage>
</organism>
<dbReference type="InterPro" id="IPR007050">
    <property type="entry name" value="HTH_bacterioopsin"/>
</dbReference>
<evidence type="ECO:0000259" key="3">
    <source>
        <dbReference type="Pfam" id="PF04967"/>
    </source>
</evidence>
<proteinExistence type="predicted"/>
<dbReference type="AlphaFoldDB" id="A0A7T3FXX6"/>
<evidence type="ECO:0000313" key="5">
    <source>
        <dbReference type="Proteomes" id="UP000595001"/>
    </source>
</evidence>
<dbReference type="PANTHER" id="PTHR34236:SF1">
    <property type="entry name" value="DIMETHYL SULFOXIDE REDUCTASE TRANSCRIPTIONAL ACTIVATOR"/>
    <property type="match status" value="1"/>
</dbReference>
<dbReference type="RefSeq" id="WP_198061561.1">
    <property type="nucleotide sequence ID" value="NZ_CP065856.1"/>
</dbReference>
<accession>A0A7T3FXX6</accession>